<dbReference type="Proteomes" id="UP000275078">
    <property type="component" value="Unassembled WGS sequence"/>
</dbReference>
<dbReference type="STRING" id="1160509.A0A3N4IHS8"/>
<evidence type="ECO:0000313" key="5">
    <source>
        <dbReference type="EMBL" id="RPA85692.1"/>
    </source>
</evidence>
<evidence type="ECO:0000259" key="3">
    <source>
        <dbReference type="Pfam" id="PF07919"/>
    </source>
</evidence>
<dbReference type="OrthoDB" id="6278596at2759"/>
<feature type="compositionally biased region" description="Pro residues" evidence="1">
    <location>
        <begin position="313"/>
        <end position="328"/>
    </location>
</feature>
<dbReference type="GO" id="GO:0004623">
    <property type="term" value="F:phospholipase A2 activity"/>
    <property type="evidence" value="ECO:0007669"/>
    <property type="project" value="InterPro"/>
</dbReference>
<evidence type="ECO:0000313" key="6">
    <source>
        <dbReference type="Proteomes" id="UP000275078"/>
    </source>
</evidence>
<evidence type="ECO:0000259" key="4">
    <source>
        <dbReference type="Pfam" id="PF11817"/>
    </source>
</evidence>
<keyword evidence="6" id="KW-1185">Reference proteome</keyword>
<accession>A0A3N4IHS8</accession>
<feature type="chain" id="PRO_5018009457" evidence="2">
    <location>
        <begin position="19"/>
        <end position="1500"/>
    </location>
</feature>
<dbReference type="Gene3D" id="1.20.90.10">
    <property type="entry name" value="Phospholipase A2 domain"/>
    <property type="match status" value="1"/>
</dbReference>
<dbReference type="InterPro" id="IPR015141">
    <property type="entry name" value="PLipase_A2_prok/fun"/>
</dbReference>
<dbReference type="SUPFAM" id="SSF48619">
    <property type="entry name" value="Phospholipase A2, PLA2"/>
    <property type="match status" value="1"/>
</dbReference>
<reference evidence="5 6" key="1">
    <citation type="journal article" date="2018" name="Nat. Ecol. Evol.">
        <title>Pezizomycetes genomes reveal the molecular basis of ectomycorrhizal truffle lifestyle.</title>
        <authorList>
            <person name="Murat C."/>
            <person name="Payen T."/>
            <person name="Noel B."/>
            <person name="Kuo A."/>
            <person name="Morin E."/>
            <person name="Chen J."/>
            <person name="Kohler A."/>
            <person name="Krizsan K."/>
            <person name="Balestrini R."/>
            <person name="Da Silva C."/>
            <person name="Montanini B."/>
            <person name="Hainaut M."/>
            <person name="Levati E."/>
            <person name="Barry K.W."/>
            <person name="Belfiori B."/>
            <person name="Cichocki N."/>
            <person name="Clum A."/>
            <person name="Dockter R.B."/>
            <person name="Fauchery L."/>
            <person name="Guy J."/>
            <person name="Iotti M."/>
            <person name="Le Tacon F."/>
            <person name="Lindquist E.A."/>
            <person name="Lipzen A."/>
            <person name="Malagnac F."/>
            <person name="Mello A."/>
            <person name="Molinier V."/>
            <person name="Miyauchi S."/>
            <person name="Poulain J."/>
            <person name="Riccioni C."/>
            <person name="Rubini A."/>
            <person name="Sitrit Y."/>
            <person name="Splivallo R."/>
            <person name="Traeger S."/>
            <person name="Wang M."/>
            <person name="Zifcakova L."/>
            <person name="Wipf D."/>
            <person name="Zambonelli A."/>
            <person name="Paolocci F."/>
            <person name="Nowrousian M."/>
            <person name="Ottonello S."/>
            <person name="Baldrian P."/>
            <person name="Spatafora J.W."/>
            <person name="Henrissat B."/>
            <person name="Nagy L.G."/>
            <person name="Aury J.M."/>
            <person name="Wincker P."/>
            <person name="Grigoriev I.V."/>
            <person name="Bonfante P."/>
            <person name="Martin F.M."/>
        </authorList>
    </citation>
    <scope>NUCLEOTIDE SEQUENCE [LARGE SCALE GENOMIC DNA]</scope>
    <source>
        <strain evidence="5 6">RN42</strain>
    </source>
</reference>
<dbReference type="PANTHER" id="PTHR14374:SF0">
    <property type="entry name" value="TRAFFICKING PROTEIN PARTICLE COMPLEX SUBUNIT 11"/>
    <property type="match status" value="1"/>
</dbReference>
<feature type="domain" description="Gryzun putative trafficking through Golgi" evidence="3">
    <location>
        <begin position="1055"/>
        <end position="1462"/>
    </location>
</feature>
<dbReference type="GO" id="GO:0050482">
    <property type="term" value="P:arachidonate secretion"/>
    <property type="evidence" value="ECO:0007669"/>
    <property type="project" value="InterPro"/>
</dbReference>
<organism evidence="5 6">
    <name type="scientific">Ascobolus immersus RN42</name>
    <dbReference type="NCBI Taxonomy" id="1160509"/>
    <lineage>
        <taxon>Eukaryota</taxon>
        <taxon>Fungi</taxon>
        <taxon>Dikarya</taxon>
        <taxon>Ascomycota</taxon>
        <taxon>Pezizomycotina</taxon>
        <taxon>Pezizomycetes</taxon>
        <taxon>Pezizales</taxon>
        <taxon>Ascobolaceae</taxon>
        <taxon>Ascobolus</taxon>
    </lineage>
</organism>
<evidence type="ECO:0000256" key="2">
    <source>
        <dbReference type="SAM" id="SignalP"/>
    </source>
</evidence>
<proteinExistence type="predicted"/>
<gene>
    <name evidence="5" type="ORF">BJ508DRAFT_322298</name>
</gene>
<feature type="signal peptide" evidence="2">
    <location>
        <begin position="1"/>
        <end position="18"/>
    </location>
</feature>
<dbReference type="PANTHER" id="PTHR14374">
    <property type="entry name" value="FOIE GRAS"/>
    <property type="match status" value="1"/>
</dbReference>
<name>A0A3N4IHS8_ASCIM</name>
<feature type="compositionally biased region" description="Low complexity" evidence="1">
    <location>
        <begin position="329"/>
        <end position="338"/>
    </location>
</feature>
<dbReference type="GO" id="GO:0006644">
    <property type="term" value="P:phospholipid metabolic process"/>
    <property type="evidence" value="ECO:0007669"/>
    <property type="project" value="InterPro"/>
</dbReference>
<feature type="region of interest" description="Disordered" evidence="1">
    <location>
        <begin position="305"/>
        <end position="338"/>
    </location>
</feature>
<dbReference type="Pfam" id="PF11817">
    <property type="entry name" value="Foie-gras_1"/>
    <property type="match status" value="1"/>
</dbReference>
<dbReference type="EMBL" id="ML119652">
    <property type="protein sequence ID" value="RPA85692.1"/>
    <property type="molecule type" value="Genomic_DNA"/>
</dbReference>
<dbReference type="InterPro" id="IPR036444">
    <property type="entry name" value="PLipase_A2_dom_sf"/>
</dbReference>
<feature type="domain" description="Gryzun putative trafficking through Golgi" evidence="3">
    <location>
        <begin position="859"/>
        <end position="1018"/>
    </location>
</feature>
<dbReference type="InterPro" id="IPR021773">
    <property type="entry name" value="TPC11"/>
</dbReference>
<evidence type="ECO:0000256" key="1">
    <source>
        <dbReference type="SAM" id="MobiDB-lite"/>
    </source>
</evidence>
<feature type="domain" description="Trafficking protein particle complex subunit 11" evidence="4">
    <location>
        <begin position="565"/>
        <end position="832"/>
    </location>
</feature>
<dbReference type="Pfam" id="PF07919">
    <property type="entry name" value="Gryzun"/>
    <property type="match status" value="2"/>
</dbReference>
<keyword evidence="2" id="KW-0732">Signal</keyword>
<protein>
    <submittedName>
        <fullName evidence="5">Uncharacterized protein</fullName>
    </submittedName>
</protein>
<dbReference type="Pfam" id="PF09056">
    <property type="entry name" value="Phospholip_A2_3"/>
    <property type="match status" value="1"/>
</dbReference>
<dbReference type="InterPro" id="IPR012880">
    <property type="entry name" value="Gryzun"/>
</dbReference>
<sequence length="1500" mass="166717">MKFTSAILLLTSVIAVSAAPTAEVEAPAAPTIISLKDLGNGPDINTVSDPAVIDAYIDQLEMAIANREHTPIVYDRATSSVVSRATIQANTDYYCFTASLNTFISARNSKADPRLDWSADGCSSSPDKPAGFDFLPRCYRHDFGYRNFKAQSRFTSANRLKIDDKFKSDLYALCATYTGDDAWKGVACRRLADTYYAAVQWDGVGGMDAYPPEYINHDAPLIILSGLGDPERLSQQPSFPSLDQGTQIQSNVPPVTYPEANQLLDIFLDTDKTGPWPQRIEKSVKGSVAPFFRIKAVGRSYTFPPRKASLQNLPPPSDATPDTPPRVPHSPISPLSPESPLYPDGVISHLWVRKHSELIPSVFLSVYELATDSSDPKQYQTQDNQIIGSINHLKRFLSTGTSFMVSGGNEPTSRRTTLAVVLLSKQSFLECPSLDDRVSNIRKLTGLDMNKTFFFLPAHSSPVEMIAFVKATQLALLPACLEYYRELSKHARRKKNRGSVPPPTVAPTGSSHLLSNIGWNVRYEFKLGVFAEFRQEMDVASKCYETAYENLINEIFMVTNHWNPRWNEARMLSDILAFRIVRCAIWIGSWTLAVKRFELHIQRVQALLDTKGNGSNTYGFSAWVCNWHKALAELVKSANLPIFIPPPPATATPSAGLLVPSKELTILAPLESVPAPREKMLPQHRLHHPGYYYLQAAKFAAERRVRAQLIPETSNYDSYLCLKPEEEASFDHARNSEELLRLAMVEFESRGQARTVASIQYRIACLQMTKAQQTADVDLWRDAGRLFATVARCYRKDRWPAILQEVLTRRLHCATEAGDKSGILAAQLELLEKRFNRPEGDLMNCLRGMAKGGEKTTLVLRAGDFVDFLGLSFAFEKGEAHVGEFAASQILIKSLASPDSKPIRISEIKLTFEGNYRMMVLRDSMEPDAADKMVRYGNLTYADLKGQLADHDSSSSPLMSPSHQRNYSASYTDLSLAPNENKIFELSTVLREAGEVRTISATVCIITDDYDLELIYELEPDDYRVSEELEIGSNIGIGSRKSIRTGYELTPEGGNGVWHQVKDGKISRKPIRTTDPSTLRILPKPPKLQLLPVAPPLPAFLGETIKVAFDIRNDEDEPAVISLAVSITGTEKEPEIIWLADEDNEQDSKLPTHSLGELLPGQVARKTFQFTAPVDAADCTIDISAQYHLISDPETPVSKMAMLDLPVVDPFAATFDFSPRVHPAEWPSYFRINPEEAALVGKDKLEGLWQRWCLTANLTNQATDTLVISSCTVSLSSVYPENAAISTVSKGNDGWEEREISPSNSLKPPFWLDIRRRALEDRRALGIDASLNLEWKRVGSDIVNKTALHIPRLPVPACEPRVLATASKDPDTPFTTSIHYYIENPTTYFLSFTLTMDSSDSFAFSGQKQTMLHVLPMSRTKLTYSVLPTTGKDVEAGRWINPHLRVLDSYFQKQLRVSPADDEGRVKLVAGSAGVGVEVWTGVELEGAEKKAVEKAVEQA</sequence>